<feature type="compositionally biased region" description="Basic residues" evidence="1">
    <location>
        <begin position="13"/>
        <end position="23"/>
    </location>
</feature>
<organism evidence="2 3">
    <name type="scientific">Penicillium roqueforti (strain FM164)</name>
    <dbReference type="NCBI Taxonomy" id="1365484"/>
    <lineage>
        <taxon>Eukaryota</taxon>
        <taxon>Fungi</taxon>
        <taxon>Dikarya</taxon>
        <taxon>Ascomycota</taxon>
        <taxon>Pezizomycotina</taxon>
        <taxon>Eurotiomycetes</taxon>
        <taxon>Eurotiomycetidae</taxon>
        <taxon>Eurotiales</taxon>
        <taxon>Aspergillaceae</taxon>
        <taxon>Penicillium</taxon>
    </lineage>
</organism>
<feature type="region of interest" description="Disordered" evidence="1">
    <location>
        <begin position="1"/>
        <end position="24"/>
    </location>
</feature>
<name>W6QUT8_PENRF</name>
<feature type="compositionally biased region" description="Basic residues" evidence="1">
    <location>
        <begin position="46"/>
        <end position="61"/>
    </location>
</feature>
<evidence type="ECO:0000256" key="1">
    <source>
        <dbReference type="SAM" id="MobiDB-lite"/>
    </source>
</evidence>
<keyword evidence="3" id="KW-1185">Reference proteome</keyword>
<dbReference type="AlphaFoldDB" id="W6QUT8"/>
<gene>
    <name evidence="2" type="ORF">PROQFM164_S07g000237</name>
</gene>
<dbReference type="Proteomes" id="UP000030686">
    <property type="component" value="Unassembled WGS sequence"/>
</dbReference>
<feature type="compositionally biased region" description="Basic and acidic residues" evidence="1">
    <location>
        <begin position="1"/>
        <end position="12"/>
    </location>
</feature>
<feature type="compositionally biased region" description="Low complexity" evidence="1">
    <location>
        <begin position="95"/>
        <end position="110"/>
    </location>
</feature>
<feature type="region of interest" description="Disordered" evidence="1">
    <location>
        <begin position="41"/>
        <end position="81"/>
    </location>
</feature>
<evidence type="ECO:0000313" key="3">
    <source>
        <dbReference type="Proteomes" id="UP000030686"/>
    </source>
</evidence>
<sequence>MEDPLSRGETPKNKKKRNPSFRRYLRDHGIDVPSLVQGVRDPALPLKRKRNHRRYRQKKAKKIETEAAAATQKNEVAESADSSAIAKRSFCLISPVTAPSPAAPSHATPSPSKPSPSPAVTSPENVTLPIRGLRNPYN</sequence>
<reference evidence="2" key="1">
    <citation type="journal article" date="2014" name="Nat. Commun.">
        <title>Multiple recent horizontal transfers of a large genomic region in cheese making fungi.</title>
        <authorList>
            <person name="Cheeseman K."/>
            <person name="Ropars J."/>
            <person name="Renault P."/>
            <person name="Dupont J."/>
            <person name="Gouzy J."/>
            <person name="Branca A."/>
            <person name="Abraham A.L."/>
            <person name="Ceppi M."/>
            <person name="Conseiller E."/>
            <person name="Debuchy R."/>
            <person name="Malagnac F."/>
            <person name="Goarin A."/>
            <person name="Silar P."/>
            <person name="Lacoste S."/>
            <person name="Sallet E."/>
            <person name="Bensimon A."/>
            <person name="Giraud T."/>
            <person name="Brygoo Y."/>
        </authorList>
    </citation>
    <scope>NUCLEOTIDE SEQUENCE [LARGE SCALE GENOMIC DNA]</scope>
    <source>
        <strain evidence="2">FM164</strain>
    </source>
</reference>
<dbReference type="EMBL" id="HG792021">
    <property type="protein sequence ID" value="CDM37889.1"/>
    <property type="molecule type" value="Genomic_DNA"/>
</dbReference>
<proteinExistence type="predicted"/>
<dbReference type="OrthoDB" id="4369613at2759"/>
<feature type="region of interest" description="Disordered" evidence="1">
    <location>
        <begin position="95"/>
        <end position="138"/>
    </location>
</feature>
<evidence type="ECO:0000313" key="2">
    <source>
        <dbReference type="EMBL" id="CDM37889.1"/>
    </source>
</evidence>
<protein>
    <submittedName>
        <fullName evidence="2">Uncharacterized protein</fullName>
    </submittedName>
</protein>
<accession>W6QUT8</accession>